<dbReference type="InParanoid" id="M1YWD0"/>
<dbReference type="OrthoDB" id="7319921at2"/>
<dbReference type="SMART" id="SM00028">
    <property type="entry name" value="TPR"/>
    <property type="match status" value="2"/>
</dbReference>
<dbReference type="SUPFAM" id="SSF48452">
    <property type="entry name" value="TPR-like"/>
    <property type="match status" value="1"/>
</dbReference>
<proteinExistence type="predicted"/>
<dbReference type="AlphaFoldDB" id="M1YWD0"/>
<gene>
    <name evidence="2" type="ORF">NITGR_130067</name>
</gene>
<dbReference type="InterPro" id="IPR011990">
    <property type="entry name" value="TPR-like_helical_dom_sf"/>
</dbReference>
<dbReference type="EMBL" id="CAQJ01000015">
    <property type="protein sequence ID" value="CCQ89601.1"/>
    <property type="molecule type" value="Genomic_DNA"/>
</dbReference>
<keyword evidence="3" id="KW-1185">Reference proteome</keyword>
<reference evidence="2 3" key="1">
    <citation type="journal article" date="2013" name="Front. Microbiol.">
        <title>The genome of Nitrospina gracilis illuminates the metabolism and evolution of the major marine nitrite oxidizer.</title>
        <authorList>
            <person name="Luecker S."/>
            <person name="Nowka B."/>
            <person name="Rattei T."/>
            <person name="Spieck E."/>
            <person name="and Daims H."/>
        </authorList>
    </citation>
    <scope>NUCLEOTIDE SEQUENCE [LARGE SCALE GENOMIC DNA]</scope>
    <source>
        <strain evidence="2 3">3/211</strain>
    </source>
</reference>
<protein>
    <recommendedName>
        <fullName evidence="4">Tetratricopeptide repeat protein</fullName>
    </recommendedName>
</protein>
<feature type="region of interest" description="Disordered" evidence="1">
    <location>
        <begin position="443"/>
        <end position="485"/>
    </location>
</feature>
<feature type="compositionally biased region" description="Pro residues" evidence="1">
    <location>
        <begin position="460"/>
        <end position="469"/>
    </location>
</feature>
<dbReference type="Pfam" id="PF13181">
    <property type="entry name" value="TPR_8"/>
    <property type="match status" value="1"/>
</dbReference>
<sequence>MTLWNREGHVRAATRIGMTIKVLWPRPLFRPTAGSGHRAIYCTLLLLCALFLTACDTTRYARKQIPKQQMQAYLENKPERLHNVYRDVLEEGQRNFVLNHMRAGLGAMELGRDRLAAESFETTLLSIEAVYAENESAEQARSVWYEEGKKDFKGEPYERAMAYYYRGLLFLKEGDYENARACFKSGQLQDALAENEKYQMDFALLIYLEGWASHLLGDEQLAKAAFEEAQKIRPDLTPPAPGDDVLVLAESGMSPIKVAAGEGNAALTFKRGSGFREKSARLFVNGRAYSPRMTEDIFWQASTRGGRVVDAILKDKVVFKETHETMGKALTELGVQGMLLSAQHDSNEGLLISGIVTAIGLVQQGVAASTQTRADDRYWESLPDSVHVFTYGKDANHPSQTVTVSFVDPGGSTVSNLTFEVEVHMTPRGHGLAWVRSRPAFKKQELADIDPNDEGDPETPPESISPPRTPPRETHAPARLPSQPN</sequence>
<dbReference type="HOGENOM" id="CLU_044201_0_0_0"/>
<comment type="caution">
    <text evidence="2">The sequence shown here is derived from an EMBL/GenBank/DDBJ whole genome shotgun (WGS) entry which is preliminary data.</text>
</comment>
<name>M1YWD0_NITG3</name>
<organism evidence="2 3">
    <name type="scientific">Nitrospina gracilis (strain 3/211)</name>
    <dbReference type="NCBI Taxonomy" id="1266370"/>
    <lineage>
        <taxon>Bacteria</taxon>
        <taxon>Pseudomonadati</taxon>
        <taxon>Nitrospinota/Tectimicrobiota group</taxon>
        <taxon>Nitrospinota</taxon>
        <taxon>Nitrospinia</taxon>
        <taxon>Nitrospinales</taxon>
        <taxon>Nitrospinaceae</taxon>
        <taxon>Nitrospina</taxon>
    </lineage>
</organism>
<dbReference type="Gene3D" id="1.25.40.10">
    <property type="entry name" value="Tetratricopeptide repeat domain"/>
    <property type="match status" value="1"/>
</dbReference>
<evidence type="ECO:0000256" key="1">
    <source>
        <dbReference type="SAM" id="MobiDB-lite"/>
    </source>
</evidence>
<evidence type="ECO:0000313" key="2">
    <source>
        <dbReference type="EMBL" id="CCQ89601.1"/>
    </source>
</evidence>
<evidence type="ECO:0000313" key="3">
    <source>
        <dbReference type="Proteomes" id="UP000011704"/>
    </source>
</evidence>
<accession>M1YWD0</accession>
<evidence type="ECO:0008006" key="4">
    <source>
        <dbReference type="Google" id="ProtNLM"/>
    </source>
</evidence>
<feature type="compositionally biased region" description="Acidic residues" evidence="1">
    <location>
        <begin position="447"/>
        <end position="459"/>
    </location>
</feature>
<dbReference type="InterPro" id="IPR019734">
    <property type="entry name" value="TPR_rpt"/>
</dbReference>
<dbReference type="Proteomes" id="UP000011704">
    <property type="component" value="Unassembled WGS sequence"/>
</dbReference>